<organism evidence="2">
    <name type="scientific">marine metagenome</name>
    <dbReference type="NCBI Taxonomy" id="408172"/>
    <lineage>
        <taxon>unclassified sequences</taxon>
        <taxon>metagenomes</taxon>
        <taxon>ecological metagenomes</taxon>
    </lineage>
</organism>
<keyword evidence="1" id="KW-0812">Transmembrane</keyword>
<sequence length="41" mass="4445">MLELIGAIALMYAVVLAAGIWATRKSKALRELAENDIENSV</sequence>
<dbReference type="EMBL" id="UINC01006573">
    <property type="protein sequence ID" value="SVA28353.1"/>
    <property type="molecule type" value="Genomic_DNA"/>
</dbReference>
<reference evidence="2" key="1">
    <citation type="submission" date="2018-05" db="EMBL/GenBank/DDBJ databases">
        <authorList>
            <person name="Lanie J.A."/>
            <person name="Ng W.-L."/>
            <person name="Kazmierczak K.M."/>
            <person name="Andrzejewski T.M."/>
            <person name="Davidsen T.M."/>
            <person name="Wayne K.J."/>
            <person name="Tettelin H."/>
            <person name="Glass J.I."/>
            <person name="Rusch D."/>
            <person name="Podicherti R."/>
            <person name="Tsui H.-C.T."/>
            <person name="Winkler M.E."/>
        </authorList>
    </citation>
    <scope>NUCLEOTIDE SEQUENCE</scope>
</reference>
<evidence type="ECO:0000256" key="1">
    <source>
        <dbReference type="SAM" id="Phobius"/>
    </source>
</evidence>
<accession>A0A381UNF9</accession>
<name>A0A381UNF9_9ZZZZ</name>
<keyword evidence="1" id="KW-1133">Transmembrane helix</keyword>
<keyword evidence="1" id="KW-0472">Membrane</keyword>
<proteinExistence type="predicted"/>
<dbReference type="AlphaFoldDB" id="A0A381UNF9"/>
<evidence type="ECO:0000313" key="2">
    <source>
        <dbReference type="EMBL" id="SVA28353.1"/>
    </source>
</evidence>
<gene>
    <name evidence="2" type="ORF">METZ01_LOCUS81207</name>
</gene>
<feature type="transmembrane region" description="Helical" evidence="1">
    <location>
        <begin position="6"/>
        <end position="23"/>
    </location>
</feature>
<protein>
    <submittedName>
        <fullName evidence="2">Uncharacterized protein</fullName>
    </submittedName>
</protein>